<evidence type="ECO:0000313" key="2">
    <source>
        <dbReference type="EMBL" id="CAH2235086.1"/>
    </source>
</evidence>
<keyword evidence="1" id="KW-0472">Membrane</keyword>
<feature type="transmembrane region" description="Helical" evidence="1">
    <location>
        <begin position="102"/>
        <end position="119"/>
    </location>
</feature>
<comment type="caution">
    <text evidence="2">The sequence shown here is derived from an EMBL/GenBank/DDBJ whole genome shotgun (WGS) entry which is preliminary data.</text>
</comment>
<accession>A0A8S4RFP5</accession>
<feature type="transmembrane region" description="Helical" evidence="1">
    <location>
        <begin position="64"/>
        <end position="82"/>
    </location>
</feature>
<gene>
    <name evidence="2" type="primary">jg7497</name>
    <name evidence="2" type="ORF">PAEG_LOCUS12768</name>
</gene>
<organism evidence="2 3">
    <name type="scientific">Pararge aegeria aegeria</name>
    <dbReference type="NCBI Taxonomy" id="348720"/>
    <lineage>
        <taxon>Eukaryota</taxon>
        <taxon>Metazoa</taxon>
        <taxon>Ecdysozoa</taxon>
        <taxon>Arthropoda</taxon>
        <taxon>Hexapoda</taxon>
        <taxon>Insecta</taxon>
        <taxon>Pterygota</taxon>
        <taxon>Neoptera</taxon>
        <taxon>Endopterygota</taxon>
        <taxon>Lepidoptera</taxon>
        <taxon>Glossata</taxon>
        <taxon>Ditrysia</taxon>
        <taxon>Papilionoidea</taxon>
        <taxon>Nymphalidae</taxon>
        <taxon>Satyrinae</taxon>
        <taxon>Satyrini</taxon>
        <taxon>Parargina</taxon>
        <taxon>Pararge</taxon>
    </lineage>
</organism>
<feature type="transmembrane region" description="Helical" evidence="1">
    <location>
        <begin position="27"/>
        <end position="52"/>
    </location>
</feature>
<keyword evidence="1" id="KW-0812">Transmembrane</keyword>
<protein>
    <submittedName>
        <fullName evidence="2">Jg7497 protein</fullName>
    </submittedName>
</protein>
<reference evidence="2" key="1">
    <citation type="submission" date="2022-03" db="EMBL/GenBank/DDBJ databases">
        <authorList>
            <person name="Lindestad O."/>
        </authorList>
    </citation>
    <scope>NUCLEOTIDE SEQUENCE</scope>
</reference>
<name>A0A8S4RFP5_9NEOP</name>
<dbReference type="AlphaFoldDB" id="A0A8S4RFP5"/>
<dbReference type="Proteomes" id="UP000838756">
    <property type="component" value="Unassembled WGS sequence"/>
</dbReference>
<proteinExistence type="predicted"/>
<evidence type="ECO:0000313" key="3">
    <source>
        <dbReference type="Proteomes" id="UP000838756"/>
    </source>
</evidence>
<dbReference type="EMBL" id="CAKXAJ010025112">
    <property type="protein sequence ID" value="CAH2235086.1"/>
    <property type="molecule type" value="Genomic_DNA"/>
</dbReference>
<dbReference type="OrthoDB" id="7200218at2759"/>
<keyword evidence="1" id="KW-1133">Transmembrane helix</keyword>
<sequence>MCKICETSINWVIVLSHEQHSKLLTTFTFAVSTFGMVLSIIALVLLLLTALLFIEWRKIYKNQVLIQFMIARFLYSAVRYFYDITQLFDIRPSYFHPIYLDAIPLAYTEMVLVTWMCIFSKLMYESFVKVFNVGTPSLLKLSLAAWLVPGELVRSFLTASNENWSKMAAATEWG</sequence>
<keyword evidence="3" id="KW-1185">Reference proteome</keyword>
<dbReference type="Gene3D" id="1.20.1070.10">
    <property type="entry name" value="Rhodopsin 7-helix transmembrane proteins"/>
    <property type="match status" value="1"/>
</dbReference>
<evidence type="ECO:0000256" key="1">
    <source>
        <dbReference type="SAM" id="Phobius"/>
    </source>
</evidence>